<feature type="transmembrane region" description="Helical" evidence="7">
    <location>
        <begin position="145"/>
        <end position="166"/>
    </location>
</feature>
<keyword evidence="3" id="KW-0813">Transport</keyword>
<sequence length="203" mass="22610">MVAIVFLVCCIVFSNLQHKLPVMQQYQQRLLQENNTVCSGTKFWAVAAKIKGPAFGIFIIYIATLSIFPGFIAEDLESELLKDWYPTILITVYNLADLTGKSLTAFCVPQSITKAIWAATTRLLFYPMFVVCLHGPKWLKTEVPIVVLTFLLGFTNGYLPSVLMILAPKSVPFSESELFAIVMIAFLGFGLVGGSILGWFWVL</sequence>
<protein>
    <recommendedName>
        <fullName evidence="9">Equilibrative nucleoside transporter</fullName>
    </recommendedName>
</protein>
<evidence type="ECO:0000256" key="6">
    <source>
        <dbReference type="ARBA" id="ARBA00023136"/>
    </source>
</evidence>
<evidence type="ECO:0000256" key="3">
    <source>
        <dbReference type="ARBA" id="ARBA00022448"/>
    </source>
</evidence>
<dbReference type="GO" id="GO:0005886">
    <property type="term" value="C:plasma membrane"/>
    <property type="evidence" value="ECO:0007669"/>
    <property type="project" value="TreeGrafter"/>
</dbReference>
<evidence type="ECO:0000313" key="8">
    <source>
        <dbReference type="EMBL" id="AFK40599.1"/>
    </source>
</evidence>
<evidence type="ECO:0000256" key="1">
    <source>
        <dbReference type="ARBA" id="ARBA00004141"/>
    </source>
</evidence>
<organism evidence="8">
    <name type="scientific">Lotus japonicus</name>
    <name type="common">Lotus corniculatus var. japonicus</name>
    <dbReference type="NCBI Taxonomy" id="34305"/>
    <lineage>
        <taxon>Eukaryota</taxon>
        <taxon>Viridiplantae</taxon>
        <taxon>Streptophyta</taxon>
        <taxon>Embryophyta</taxon>
        <taxon>Tracheophyta</taxon>
        <taxon>Spermatophyta</taxon>
        <taxon>Magnoliopsida</taxon>
        <taxon>eudicotyledons</taxon>
        <taxon>Gunneridae</taxon>
        <taxon>Pentapetalae</taxon>
        <taxon>rosids</taxon>
        <taxon>fabids</taxon>
        <taxon>Fabales</taxon>
        <taxon>Fabaceae</taxon>
        <taxon>Papilionoideae</taxon>
        <taxon>50 kb inversion clade</taxon>
        <taxon>NPAAA clade</taxon>
        <taxon>Hologalegina</taxon>
        <taxon>robinioid clade</taxon>
        <taxon>Loteae</taxon>
        <taxon>Lotus</taxon>
    </lineage>
</organism>
<keyword evidence="4 7" id="KW-0812">Transmembrane</keyword>
<keyword evidence="5 7" id="KW-1133">Transmembrane helix</keyword>
<dbReference type="AlphaFoldDB" id="I3SK07"/>
<evidence type="ECO:0000256" key="4">
    <source>
        <dbReference type="ARBA" id="ARBA00022692"/>
    </source>
</evidence>
<feature type="transmembrane region" description="Helical" evidence="7">
    <location>
        <begin position="54"/>
        <end position="73"/>
    </location>
</feature>
<keyword evidence="6 7" id="KW-0472">Membrane</keyword>
<dbReference type="Pfam" id="PF01733">
    <property type="entry name" value="Nucleoside_tran"/>
    <property type="match status" value="1"/>
</dbReference>
<name>I3SK07_LOTJA</name>
<dbReference type="GO" id="GO:0005337">
    <property type="term" value="F:nucleoside transmembrane transporter activity"/>
    <property type="evidence" value="ECO:0007669"/>
    <property type="project" value="InterPro"/>
</dbReference>
<proteinExistence type="evidence at transcript level"/>
<reference evidence="8" key="1">
    <citation type="submission" date="2012-05" db="EMBL/GenBank/DDBJ databases">
        <authorList>
            <person name="Krishnakumar V."/>
            <person name="Cheung F."/>
            <person name="Xiao Y."/>
            <person name="Chan A."/>
            <person name="Moskal W.A."/>
            <person name="Town C.D."/>
        </authorList>
    </citation>
    <scope>NUCLEOTIDE SEQUENCE</scope>
</reference>
<dbReference type="PANTHER" id="PTHR10332:SF77">
    <property type="entry name" value="EQUILIBRATIVE NUCLEOTIDE TRANSPORTER 8"/>
    <property type="match status" value="1"/>
</dbReference>
<dbReference type="EMBL" id="BT140804">
    <property type="protein sequence ID" value="AFK40599.1"/>
    <property type="molecule type" value="mRNA"/>
</dbReference>
<feature type="transmembrane region" description="Helical" evidence="7">
    <location>
        <begin position="123"/>
        <end position="139"/>
    </location>
</feature>
<evidence type="ECO:0000256" key="2">
    <source>
        <dbReference type="ARBA" id="ARBA00007965"/>
    </source>
</evidence>
<dbReference type="PANTHER" id="PTHR10332">
    <property type="entry name" value="EQUILIBRATIVE NUCLEOSIDE TRANSPORTER"/>
    <property type="match status" value="1"/>
</dbReference>
<evidence type="ECO:0000256" key="5">
    <source>
        <dbReference type="ARBA" id="ARBA00022989"/>
    </source>
</evidence>
<comment type="similarity">
    <text evidence="2">Belongs to the SLC29A/ENT transporter (TC 2.A.57) family.</text>
</comment>
<dbReference type="InterPro" id="IPR002259">
    <property type="entry name" value="Eqnu_transpt"/>
</dbReference>
<accession>I3SK07</accession>
<evidence type="ECO:0008006" key="9">
    <source>
        <dbReference type="Google" id="ProtNLM"/>
    </source>
</evidence>
<feature type="transmembrane region" description="Helical" evidence="7">
    <location>
        <begin position="178"/>
        <end position="202"/>
    </location>
</feature>
<evidence type="ECO:0000256" key="7">
    <source>
        <dbReference type="SAM" id="Phobius"/>
    </source>
</evidence>
<comment type="subcellular location">
    <subcellularLocation>
        <location evidence="1">Membrane</location>
        <topology evidence="1">Multi-pass membrane protein</topology>
    </subcellularLocation>
</comment>